<organism evidence="3 4">
    <name type="scientific">Aphanomyces euteiches</name>
    <dbReference type="NCBI Taxonomy" id="100861"/>
    <lineage>
        <taxon>Eukaryota</taxon>
        <taxon>Sar</taxon>
        <taxon>Stramenopiles</taxon>
        <taxon>Oomycota</taxon>
        <taxon>Saprolegniomycetes</taxon>
        <taxon>Saprolegniales</taxon>
        <taxon>Verrucalvaceae</taxon>
        <taxon>Aphanomyces</taxon>
    </lineage>
</organism>
<evidence type="ECO:0000313" key="3">
    <source>
        <dbReference type="EMBL" id="KAF0730454.1"/>
    </source>
</evidence>
<dbReference type="EMBL" id="VJMJ01000154">
    <property type="protein sequence ID" value="KAF0730454.1"/>
    <property type="molecule type" value="Genomic_DNA"/>
</dbReference>
<accession>A0A6G0WSP9</accession>
<name>A0A6G0WSP9_9STRA</name>
<feature type="compositionally biased region" description="Pro residues" evidence="2">
    <location>
        <begin position="266"/>
        <end position="296"/>
    </location>
</feature>
<feature type="region of interest" description="Disordered" evidence="2">
    <location>
        <begin position="119"/>
        <end position="171"/>
    </location>
</feature>
<feature type="region of interest" description="Disordered" evidence="2">
    <location>
        <begin position="205"/>
        <end position="335"/>
    </location>
</feature>
<comment type="similarity">
    <text evidence="1">Belongs to the CCDC53 family.</text>
</comment>
<gene>
    <name evidence="3" type="ORF">Ae201684_012154</name>
</gene>
<dbReference type="PANTHER" id="PTHR13015">
    <property type="entry name" value="PROTEIN AD-016-RELATED"/>
    <property type="match status" value="1"/>
</dbReference>
<protein>
    <submittedName>
        <fullName evidence="3">Uncharacterized protein</fullName>
    </submittedName>
</protein>
<dbReference type="GO" id="GO:0071203">
    <property type="term" value="C:WASH complex"/>
    <property type="evidence" value="ECO:0007669"/>
    <property type="project" value="InterPro"/>
</dbReference>
<dbReference type="AlphaFoldDB" id="A0A6G0WSP9"/>
<evidence type="ECO:0000256" key="2">
    <source>
        <dbReference type="SAM" id="MobiDB-lite"/>
    </source>
</evidence>
<feature type="region of interest" description="Disordered" evidence="2">
    <location>
        <begin position="1"/>
        <end position="33"/>
    </location>
</feature>
<feature type="compositionally biased region" description="Pro residues" evidence="2">
    <location>
        <begin position="145"/>
        <end position="167"/>
    </location>
</feature>
<dbReference type="Pfam" id="PF10152">
    <property type="entry name" value="CCDC53"/>
    <property type="match status" value="2"/>
</dbReference>
<dbReference type="GO" id="GO:0006887">
    <property type="term" value="P:exocytosis"/>
    <property type="evidence" value="ECO:0007669"/>
    <property type="project" value="TreeGrafter"/>
</dbReference>
<dbReference type="GO" id="GO:0030041">
    <property type="term" value="P:actin filament polymerization"/>
    <property type="evidence" value="ECO:0007669"/>
    <property type="project" value="TreeGrafter"/>
</dbReference>
<reference evidence="3 4" key="1">
    <citation type="submission" date="2019-07" db="EMBL/GenBank/DDBJ databases">
        <title>Genomics analysis of Aphanomyces spp. identifies a new class of oomycete effector associated with host adaptation.</title>
        <authorList>
            <person name="Gaulin E."/>
        </authorList>
    </citation>
    <scope>NUCLEOTIDE SEQUENCE [LARGE SCALE GENOMIC DNA]</scope>
    <source>
        <strain evidence="3 4">ATCC 201684</strain>
    </source>
</reference>
<dbReference type="InterPro" id="IPR019309">
    <property type="entry name" value="WASHC3"/>
</dbReference>
<evidence type="ECO:0000313" key="4">
    <source>
        <dbReference type="Proteomes" id="UP000481153"/>
    </source>
</evidence>
<feature type="compositionally biased region" description="Low complexity" evidence="2">
    <location>
        <begin position="323"/>
        <end position="333"/>
    </location>
</feature>
<keyword evidence="4" id="KW-1185">Reference proteome</keyword>
<feature type="compositionally biased region" description="Polar residues" evidence="2">
    <location>
        <begin position="218"/>
        <end position="234"/>
    </location>
</feature>
<feature type="compositionally biased region" description="Acidic residues" evidence="2">
    <location>
        <begin position="252"/>
        <end position="263"/>
    </location>
</feature>
<dbReference type="VEuPathDB" id="FungiDB:AeMF1_015936"/>
<dbReference type="Proteomes" id="UP000481153">
    <property type="component" value="Unassembled WGS sequence"/>
</dbReference>
<proteinExistence type="inferred from homology"/>
<feature type="region of interest" description="Disordered" evidence="2">
    <location>
        <begin position="373"/>
        <end position="400"/>
    </location>
</feature>
<dbReference type="PANTHER" id="PTHR13015:SF0">
    <property type="entry name" value="WASH COMPLEX SUBUNIT 3"/>
    <property type="match status" value="1"/>
</dbReference>
<feature type="compositionally biased region" description="Pro residues" evidence="2">
    <location>
        <begin position="304"/>
        <end position="322"/>
    </location>
</feature>
<comment type="caution">
    <text evidence="3">The sequence shown here is derived from an EMBL/GenBank/DDBJ whole genome shotgun (WGS) entry which is preliminary data.</text>
</comment>
<sequence>MMSSLIEAPPPPPPTETALVVSDGPPPSTEQQPEAELPVDLMQIPSIPLQKSLLLVTNFCANSVRFLNHFSSLCEERLLTISNNLTRLEISLAILEAKLNSIPDLPTTISAADIAADVNLPPTDAAPPPPPPPPGPAPGEEQSTAPPPPPPPPADGSSPEAPPPPPAANILKLKDDPMYEKYFKMQKLGMPVGAIRQKMQLDGVDPDVLNLDPEGPSPSASSLVLVGDSSSTALTVVPAPPPPVVLPRAAANDDDFDDDDDEGPSSMPPPPPPPSSSMVPPPPLPSFDNVIPPPPSFGGDDMTGPPPPPPPAASPPLPPATAPTPAASSSGASNFLKLKDDPMFEKYFKMQKLGMPEGVIRHKLAMDGVTIDILSMDPEGPSPNGGVAKPAQDDDDDDDF</sequence>
<feature type="compositionally biased region" description="Pro residues" evidence="2">
    <location>
        <begin position="124"/>
        <end position="137"/>
    </location>
</feature>
<evidence type="ECO:0000256" key="1">
    <source>
        <dbReference type="ARBA" id="ARBA00006290"/>
    </source>
</evidence>